<gene>
    <name evidence="7 10" type="primary">rsmA</name>
    <name evidence="7" type="synonym">ksgA</name>
    <name evidence="10" type="ORF">M6D89_08755</name>
</gene>
<dbReference type="Gene3D" id="1.10.8.100">
    <property type="entry name" value="Ribosomal RNA adenine dimethylase-like, domain 2"/>
    <property type="match status" value="1"/>
</dbReference>
<dbReference type="EC" id="2.1.1.182" evidence="7"/>
<dbReference type="GO" id="GO:0052908">
    <property type="term" value="F:16S rRNA (adenine(1518)-N(6)/adenine(1519)-N(6))-dimethyltransferase activity"/>
    <property type="evidence" value="ECO:0007669"/>
    <property type="project" value="UniProtKB-EC"/>
</dbReference>
<dbReference type="AlphaFoldDB" id="A0A9X2KU20"/>
<evidence type="ECO:0000256" key="8">
    <source>
        <dbReference type="PROSITE-ProRule" id="PRU01026"/>
    </source>
</evidence>
<dbReference type="NCBIfam" id="TIGR00755">
    <property type="entry name" value="ksgA"/>
    <property type="match status" value="1"/>
</dbReference>
<keyword evidence="4 7" id="KW-0808">Transferase</keyword>
<keyword evidence="11" id="KW-1185">Reference proteome</keyword>
<evidence type="ECO:0000256" key="7">
    <source>
        <dbReference type="HAMAP-Rule" id="MF_00607"/>
    </source>
</evidence>
<comment type="function">
    <text evidence="7">Specifically dimethylates two adjacent adenosines (A1518 and A1519) in the loop of a conserved hairpin near the 3'-end of 16S rRNA in the 30S particle. May play a critical role in biogenesis of 30S subunits.</text>
</comment>
<feature type="binding site" evidence="7 8">
    <location>
        <position position="66"/>
    </location>
    <ligand>
        <name>S-adenosyl-L-methionine</name>
        <dbReference type="ChEBI" id="CHEBI:59789"/>
    </ligand>
</feature>
<accession>A0A9X2KU20</accession>
<feature type="binding site" evidence="7 8">
    <location>
        <position position="91"/>
    </location>
    <ligand>
        <name>S-adenosyl-L-methionine</name>
        <dbReference type="ChEBI" id="CHEBI:59789"/>
    </ligand>
</feature>
<dbReference type="PROSITE" id="PS51689">
    <property type="entry name" value="SAM_RNA_A_N6_MT"/>
    <property type="match status" value="1"/>
</dbReference>
<comment type="subcellular location">
    <subcellularLocation>
        <location evidence="7">Cytoplasm</location>
    </subcellularLocation>
</comment>
<keyword evidence="6 7" id="KW-0694">RNA-binding</keyword>
<dbReference type="PANTHER" id="PTHR11727">
    <property type="entry name" value="DIMETHYLADENOSINE TRANSFERASE"/>
    <property type="match status" value="1"/>
</dbReference>
<dbReference type="GO" id="GO:0003723">
    <property type="term" value="F:RNA binding"/>
    <property type="evidence" value="ECO:0007669"/>
    <property type="project" value="UniProtKB-UniRule"/>
</dbReference>
<proteinExistence type="inferred from homology"/>
<evidence type="ECO:0000259" key="9">
    <source>
        <dbReference type="SMART" id="SM00650"/>
    </source>
</evidence>
<dbReference type="InterPro" id="IPR020596">
    <property type="entry name" value="rRNA_Ade_Mease_Trfase_CS"/>
</dbReference>
<feature type="binding site" evidence="7 8">
    <location>
        <position position="18"/>
    </location>
    <ligand>
        <name>S-adenosyl-L-methionine</name>
        <dbReference type="ChEBI" id="CHEBI:59789"/>
    </ligand>
</feature>
<keyword evidence="2 7" id="KW-0698">rRNA processing</keyword>
<reference evidence="10" key="2">
    <citation type="submission" date="2023-01" db="EMBL/GenBank/DDBJ databases">
        <title>Gilvimarinus xylanilyticus HB14 isolated from Caulerpa lentillifera aquaculture base in Hainan, China.</title>
        <authorList>
            <person name="Zhang Y.-J."/>
        </authorList>
    </citation>
    <scope>NUCLEOTIDE SEQUENCE</scope>
    <source>
        <strain evidence="10">HB14</strain>
    </source>
</reference>
<evidence type="ECO:0000256" key="2">
    <source>
        <dbReference type="ARBA" id="ARBA00022552"/>
    </source>
</evidence>
<feature type="binding site" evidence="7 8">
    <location>
        <position position="45"/>
    </location>
    <ligand>
        <name>S-adenosyl-L-methionine</name>
        <dbReference type="ChEBI" id="CHEBI:59789"/>
    </ligand>
</feature>
<keyword evidence="5 7" id="KW-0949">S-adenosyl-L-methionine</keyword>
<dbReference type="InterPro" id="IPR011530">
    <property type="entry name" value="rRNA_adenine_dimethylase"/>
</dbReference>
<dbReference type="Pfam" id="PF00398">
    <property type="entry name" value="RrnaAD"/>
    <property type="match status" value="1"/>
</dbReference>
<evidence type="ECO:0000256" key="6">
    <source>
        <dbReference type="ARBA" id="ARBA00022884"/>
    </source>
</evidence>
<comment type="similarity">
    <text evidence="7">Belongs to the class I-like SAM-binding methyltransferase superfamily. rRNA adenine N(6)-methyltransferase family. RsmA subfamily.</text>
</comment>
<dbReference type="Proteomes" id="UP001139319">
    <property type="component" value="Unassembled WGS sequence"/>
</dbReference>
<dbReference type="SMART" id="SM00650">
    <property type="entry name" value="rADc"/>
    <property type="match status" value="1"/>
</dbReference>
<sequence>MNYTPGNPHRARKRFGQNFLIDHTIIQQIARSVSPKAGEIIVEIGPGQGALTEPLAERAETLHVIELDRDLVPWLKVRFEKHPGFRLHQTDALKFDFAQLAEADKPLRIVGNLPYNISTPLIFHLISYADQVKDMHFMLQKEVVKRLAAAPGEKAYGRLSVMVQYYCQVNWLFDVPPGSFDPAPKVDSAIVRLAPYKTLPHPARNIKTLEKLVTAAFGQRRKTLRNALKTWLGAEQLEGLPVDITKRAEALSLADFVALSDAIDDRLNEGP</sequence>
<evidence type="ECO:0000313" key="10">
    <source>
        <dbReference type="EMBL" id="MCP8899383.1"/>
    </source>
</evidence>
<comment type="catalytic activity">
    <reaction evidence="7">
        <text>adenosine(1518)/adenosine(1519) in 16S rRNA + 4 S-adenosyl-L-methionine = N(6)-dimethyladenosine(1518)/N(6)-dimethyladenosine(1519) in 16S rRNA + 4 S-adenosyl-L-homocysteine + 4 H(+)</text>
        <dbReference type="Rhea" id="RHEA:19609"/>
        <dbReference type="Rhea" id="RHEA-COMP:10232"/>
        <dbReference type="Rhea" id="RHEA-COMP:10233"/>
        <dbReference type="ChEBI" id="CHEBI:15378"/>
        <dbReference type="ChEBI" id="CHEBI:57856"/>
        <dbReference type="ChEBI" id="CHEBI:59789"/>
        <dbReference type="ChEBI" id="CHEBI:74411"/>
        <dbReference type="ChEBI" id="CHEBI:74493"/>
        <dbReference type="EC" id="2.1.1.182"/>
    </reaction>
</comment>
<dbReference type="FunFam" id="1.10.8.100:FF:000001">
    <property type="entry name" value="Ribosomal RNA small subunit methyltransferase A"/>
    <property type="match status" value="1"/>
</dbReference>
<dbReference type="InterPro" id="IPR020598">
    <property type="entry name" value="rRNA_Ade_methylase_Trfase_N"/>
</dbReference>
<evidence type="ECO:0000256" key="4">
    <source>
        <dbReference type="ARBA" id="ARBA00022679"/>
    </source>
</evidence>
<feature type="domain" description="Ribosomal RNA adenine methylase transferase N-terminal" evidence="9">
    <location>
        <begin position="25"/>
        <end position="197"/>
    </location>
</feature>
<dbReference type="HAMAP" id="MF_00607">
    <property type="entry name" value="16SrRNA_methyltr_A"/>
    <property type="match status" value="1"/>
</dbReference>
<dbReference type="Gene3D" id="3.40.50.150">
    <property type="entry name" value="Vaccinia Virus protein VP39"/>
    <property type="match status" value="1"/>
</dbReference>
<comment type="caution">
    <text evidence="10">The sequence shown here is derived from an EMBL/GenBank/DDBJ whole genome shotgun (WGS) entry which is preliminary data.</text>
</comment>
<feature type="binding site" evidence="7 8">
    <location>
        <position position="112"/>
    </location>
    <ligand>
        <name>S-adenosyl-L-methionine</name>
        <dbReference type="ChEBI" id="CHEBI:59789"/>
    </ligand>
</feature>
<name>A0A9X2KU20_9GAMM</name>
<dbReference type="RefSeq" id="WP_253967633.1">
    <property type="nucleotide sequence ID" value="NZ_JAMFTH010000001.1"/>
</dbReference>
<dbReference type="SUPFAM" id="SSF53335">
    <property type="entry name" value="S-adenosyl-L-methionine-dependent methyltransferases"/>
    <property type="match status" value="1"/>
</dbReference>
<protein>
    <recommendedName>
        <fullName evidence="7">Ribosomal RNA small subunit methyltransferase A</fullName>
        <ecNumber evidence="7">2.1.1.182</ecNumber>
    </recommendedName>
    <alternativeName>
        <fullName evidence="7">16S rRNA (adenine(1518)-N(6)/adenine(1519)-N(6))-dimethyltransferase</fullName>
    </alternativeName>
    <alternativeName>
        <fullName evidence="7">16S rRNA dimethyladenosine transferase</fullName>
    </alternativeName>
    <alternativeName>
        <fullName evidence="7">16S rRNA dimethylase</fullName>
    </alternativeName>
    <alternativeName>
        <fullName evidence="7">S-adenosylmethionine-6-N', N'-adenosyl(rRNA) dimethyltransferase</fullName>
    </alternativeName>
</protein>
<evidence type="ECO:0000256" key="3">
    <source>
        <dbReference type="ARBA" id="ARBA00022603"/>
    </source>
</evidence>
<dbReference type="GO" id="GO:0005829">
    <property type="term" value="C:cytosol"/>
    <property type="evidence" value="ECO:0007669"/>
    <property type="project" value="TreeGrafter"/>
</dbReference>
<dbReference type="InterPro" id="IPR001737">
    <property type="entry name" value="KsgA/Erm"/>
</dbReference>
<reference evidence="10" key="1">
    <citation type="submission" date="2022-05" db="EMBL/GenBank/DDBJ databases">
        <authorList>
            <person name="Sun H.-N."/>
        </authorList>
    </citation>
    <scope>NUCLEOTIDE SEQUENCE</scope>
    <source>
        <strain evidence="10">HB14</strain>
    </source>
</reference>
<evidence type="ECO:0000313" key="11">
    <source>
        <dbReference type="Proteomes" id="UP001139319"/>
    </source>
</evidence>
<keyword evidence="3 7" id="KW-0489">Methyltransferase</keyword>
<dbReference type="InterPro" id="IPR029063">
    <property type="entry name" value="SAM-dependent_MTases_sf"/>
</dbReference>
<dbReference type="InterPro" id="IPR023165">
    <property type="entry name" value="rRNA_Ade_diMease-like_C"/>
</dbReference>
<evidence type="ECO:0000256" key="1">
    <source>
        <dbReference type="ARBA" id="ARBA00022490"/>
    </source>
</evidence>
<keyword evidence="1 7" id="KW-0963">Cytoplasm</keyword>
<evidence type="ECO:0000256" key="5">
    <source>
        <dbReference type="ARBA" id="ARBA00022691"/>
    </source>
</evidence>
<organism evidence="10 11">
    <name type="scientific">Gilvimarinus xylanilyticus</name>
    <dbReference type="NCBI Taxonomy" id="2944139"/>
    <lineage>
        <taxon>Bacteria</taxon>
        <taxon>Pseudomonadati</taxon>
        <taxon>Pseudomonadota</taxon>
        <taxon>Gammaproteobacteria</taxon>
        <taxon>Cellvibrionales</taxon>
        <taxon>Cellvibrionaceae</taxon>
        <taxon>Gilvimarinus</taxon>
    </lineage>
</organism>
<dbReference type="PROSITE" id="PS01131">
    <property type="entry name" value="RRNA_A_DIMETH"/>
    <property type="match status" value="1"/>
</dbReference>
<feature type="binding site" evidence="7 8">
    <location>
        <position position="20"/>
    </location>
    <ligand>
        <name>S-adenosyl-L-methionine</name>
        <dbReference type="ChEBI" id="CHEBI:59789"/>
    </ligand>
</feature>
<dbReference type="EMBL" id="JAMFTH010000001">
    <property type="protein sequence ID" value="MCP8899383.1"/>
    <property type="molecule type" value="Genomic_DNA"/>
</dbReference>
<dbReference type="FunFam" id="3.40.50.150:FF:000023">
    <property type="entry name" value="Ribosomal RNA small subunit methyltransferase A"/>
    <property type="match status" value="1"/>
</dbReference>
<dbReference type="PANTHER" id="PTHR11727:SF7">
    <property type="entry name" value="DIMETHYLADENOSINE TRANSFERASE-RELATED"/>
    <property type="match status" value="1"/>
</dbReference>